<sequence length="129" mass="14012">MQDHEQQAQAASSISHRSAKSPSPSIRRISSHKMAALALILAVPAMLAGCSNEEEIYDEYCYDMDNDGTITFEECPEGSYYEDDSGGFYYISSTDKRYRAKPSSASTFKSSKNSSYKGFGSSGSKSIGG</sequence>
<dbReference type="RefSeq" id="WP_244903528.1">
    <property type="nucleotide sequence ID" value="NZ_FXAZ01000008.1"/>
</dbReference>
<organism evidence="2 3">
    <name type="scientific">Paenibacillus aquistagni</name>
    <dbReference type="NCBI Taxonomy" id="1852522"/>
    <lineage>
        <taxon>Bacteria</taxon>
        <taxon>Bacillati</taxon>
        <taxon>Bacillota</taxon>
        <taxon>Bacilli</taxon>
        <taxon>Bacillales</taxon>
        <taxon>Paenibacillaceae</taxon>
        <taxon>Paenibacillus</taxon>
    </lineage>
</organism>
<feature type="region of interest" description="Disordered" evidence="1">
    <location>
        <begin position="102"/>
        <end position="129"/>
    </location>
</feature>
<dbReference type="EMBL" id="FXAZ01000008">
    <property type="protein sequence ID" value="SMG57455.1"/>
    <property type="molecule type" value="Genomic_DNA"/>
</dbReference>
<proteinExistence type="predicted"/>
<keyword evidence="3" id="KW-1185">Reference proteome</keyword>
<reference evidence="2 3" key="1">
    <citation type="submission" date="2017-04" db="EMBL/GenBank/DDBJ databases">
        <authorList>
            <person name="Afonso C.L."/>
            <person name="Miller P.J."/>
            <person name="Scott M.A."/>
            <person name="Spackman E."/>
            <person name="Goraichik I."/>
            <person name="Dimitrov K.M."/>
            <person name="Suarez D.L."/>
            <person name="Swayne D.E."/>
        </authorList>
    </citation>
    <scope>NUCLEOTIDE SEQUENCE [LARGE SCALE GENOMIC DNA]</scope>
    <source>
        <strain evidence="2 3">11</strain>
    </source>
</reference>
<feature type="compositionally biased region" description="Polar residues" evidence="1">
    <location>
        <begin position="7"/>
        <end position="16"/>
    </location>
</feature>
<accession>A0A1X7LUE6</accession>
<dbReference type="Proteomes" id="UP000193834">
    <property type="component" value="Unassembled WGS sequence"/>
</dbReference>
<evidence type="ECO:0000313" key="3">
    <source>
        <dbReference type="Proteomes" id="UP000193834"/>
    </source>
</evidence>
<evidence type="ECO:0000256" key="1">
    <source>
        <dbReference type="SAM" id="MobiDB-lite"/>
    </source>
</evidence>
<protein>
    <submittedName>
        <fullName evidence="2">Uncharacterized protein</fullName>
    </submittedName>
</protein>
<feature type="region of interest" description="Disordered" evidence="1">
    <location>
        <begin position="1"/>
        <end position="27"/>
    </location>
</feature>
<dbReference type="AlphaFoldDB" id="A0A1X7LUE6"/>
<name>A0A1X7LUE6_9BACL</name>
<evidence type="ECO:0000313" key="2">
    <source>
        <dbReference type="EMBL" id="SMG57455.1"/>
    </source>
</evidence>
<gene>
    <name evidence="2" type="ORF">SAMN06295960_4402</name>
</gene>
<dbReference type="STRING" id="1852522.SAMN06295960_4402"/>